<dbReference type="Proteomes" id="UP000324222">
    <property type="component" value="Unassembled WGS sequence"/>
</dbReference>
<dbReference type="EMBL" id="VSRR010013677">
    <property type="protein sequence ID" value="MPC56081.1"/>
    <property type="molecule type" value="Genomic_DNA"/>
</dbReference>
<keyword evidence="3" id="KW-1185">Reference proteome</keyword>
<evidence type="ECO:0000313" key="2">
    <source>
        <dbReference type="EMBL" id="MPC56081.1"/>
    </source>
</evidence>
<protein>
    <submittedName>
        <fullName evidence="2">Uncharacterized protein</fullName>
    </submittedName>
</protein>
<feature type="compositionally biased region" description="Basic and acidic residues" evidence="1">
    <location>
        <begin position="52"/>
        <end position="61"/>
    </location>
</feature>
<reference evidence="2 3" key="1">
    <citation type="submission" date="2019-05" db="EMBL/GenBank/DDBJ databases">
        <title>Another draft genome of Portunus trituberculatus and its Hox gene families provides insights of decapod evolution.</title>
        <authorList>
            <person name="Jeong J.-H."/>
            <person name="Song I."/>
            <person name="Kim S."/>
            <person name="Choi T."/>
            <person name="Kim D."/>
            <person name="Ryu S."/>
            <person name="Kim W."/>
        </authorList>
    </citation>
    <scope>NUCLEOTIDE SEQUENCE [LARGE SCALE GENOMIC DNA]</scope>
    <source>
        <tissue evidence="2">Muscle</tissue>
    </source>
</reference>
<organism evidence="2 3">
    <name type="scientific">Portunus trituberculatus</name>
    <name type="common">Swimming crab</name>
    <name type="synonym">Neptunus trituberculatus</name>
    <dbReference type="NCBI Taxonomy" id="210409"/>
    <lineage>
        <taxon>Eukaryota</taxon>
        <taxon>Metazoa</taxon>
        <taxon>Ecdysozoa</taxon>
        <taxon>Arthropoda</taxon>
        <taxon>Crustacea</taxon>
        <taxon>Multicrustacea</taxon>
        <taxon>Malacostraca</taxon>
        <taxon>Eumalacostraca</taxon>
        <taxon>Eucarida</taxon>
        <taxon>Decapoda</taxon>
        <taxon>Pleocyemata</taxon>
        <taxon>Brachyura</taxon>
        <taxon>Eubrachyura</taxon>
        <taxon>Portunoidea</taxon>
        <taxon>Portunidae</taxon>
        <taxon>Portuninae</taxon>
        <taxon>Portunus</taxon>
    </lineage>
</organism>
<name>A0A5B7G7W8_PORTR</name>
<feature type="region of interest" description="Disordered" evidence="1">
    <location>
        <begin position="1"/>
        <end position="61"/>
    </location>
</feature>
<comment type="caution">
    <text evidence="2">The sequence shown here is derived from an EMBL/GenBank/DDBJ whole genome shotgun (WGS) entry which is preliminary data.</text>
</comment>
<evidence type="ECO:0000256" key="1">
    <source>
        <dbReference type="SAM" id="MobiDB-lite"/>
    </source>
</evidence>
<dbReference type="AlphaFoldDB" id="A0A5B7G7W8"/>
<evidence type="ECO:0000313" key="3">
    <source>
        <dbReference type="Proteomes" id="UP000324222"/>
    </source>
</evidence>
<sequence length="61" mass="6730">MEVSEGREGIEEGVERGESNMEPNALPQSVPKHHYLASPQPGMWASGANDRPSLEKKSIKR</sequence>
<feature type="compositionally biased region" description="Basic and acidic residues" evidence="1">
    <location>
        <begin position="1"/>
        <end position="19"/>
    </location>
</feature>
<proteinExistence type="predicted"/>
<accession>A0A5B7G7W8</accession>
<gene>
    <name evidence="2" type="ORF">E2C01_050033</name>
</gene>